<gene>
    <name evidence="6" type="ORF">NCTC10717_00376</name>
</gene>
<dbReference type="Pfam" id="PF04357">
    <property type="entry name" value="TamB"/>
    <property type="match status" value="1"/>
</dbReference>
<accession>A0A380MKE2</accession>
<keyword evidence="4" id="KW-0472">Membrane</keyword>
<dbReference type="Proteomes" id="UP000254575">
    <property type="component" value="Unassembled WGS sequence"/>
</dbReference>
<dbReference type="InterPro" id="IPR007452">
    <property type="entry name" value="TamB_C"/>
</dbReference>
<dbReference type="EMBL" id="UHIA01000003">
    <property type="protein sequence ID" value="SUO92070.1"/>
    <property type="molecule type" value="Genomic_DNA"/>
</dbReference>
<dbReference type="PANTHER" id="PTHR36985">
    <property type="entry name" value="TRANSLOCATION AND ASSEMBLY MODULE SUBUNIT TAMB"/>
    <property type="match status" value="1"/>
</dbReference>
<dbReference type="GO" id="GO:0005886">
    <property type="term" value="C:plasma membrane"/>
    <property type="evidence" value="ECO:0007669"/>
    <property type="project" value="InterPro"/>
</dbReference>
<evidence type="ECO:0000259" key="5">
    <source>
        <dbReference type="Pfam" id="PF04357"/>
    </source>
</evidence>
<feature type="domain" description="Translocation and assembly module TamB C-terminal" evidence="5">
    <location>
        <begin position="1058"/>
        <end position="1380"/>
    </location>
</feature>
<evidence type="ECO:0000256" key="4">
    <source>
        <dbReference type="ARBA" id="ARBA00023136"/>
    </source>
</evidence>
<evidence type="ECO:0000256" key="1">
    <source>
        <dbReference type="ARBA" id="ARBA00004167"/>
    </source>
</evidence>
<evidence type="ECO:0000313" key="6">
    <source>
        <dbReference type="EMBL" id="SUO92070.1"/>
    </source>
</evidence>
<evidence type="ECO:0000256" key="3">
    <source>
        <dbReference type="ARBA" id="ARBA00022989"/>
    </source>
</evidence>
<keyword evidence="2" id="KW-0812">Transmembrane</keyword>
<comment type="subcellular location">
    <subcellularLocation>
        <location evidence="1">Membrane</location>
        <topology evidence="1">Single-pass membrane protein</topology>
    </subcellularLocation>
</comment>
<dbReference type="OrthoDB" id="5555605at2"/>
<reference evidence="6 7" key="1">
    <citation type="submission" date="2018-06" db="EMBL/GenBank/DDBJ databases">
        <authorList>
            <consortium name="Pathogen Informatics"/>
            <person name="Doyle S."/>
        </authorList>
    </citation>
    <scope>NUCLEOTIDE SEQUENCE [LARGE SCALE GENOMIC DNA]</scope>
    <source>
        <strain evidence="6 7">NCTC10717</strain>
    </source>
</reference>
<organism evidence="6 7">
    <name type="scientific">Suttonella indologenes</name>
    <dbReference type="NCBI Taxonomy" id="13276"/>
    <lineage>
        <taxon>Bacteria</taxon>
        <taxon>Pseudomonadati</taxon>
        <taxon>Pseudomonadota</taxon>
        <taxon>Gammaproteobacteria</taxon>
        <taxon>Cardiobacteriales</taxon>
        <taxon>Cardiobacteriaceae</taxon>
        <taxon>Suttonella</taxon>
    </lineage>
</organism>
<keyword evidence="7" id="KW-1185">Reference proteome</keyword>
<protein>
    <submittedName>
        <fullName evidence="6">Family of uncharacterized function (DUF490)</fullName>
    </submittedName>
</protein>
<dbReference type="RefSeq" id="WP_115217680.1">
    <property type="nucleotide sequence ID" value="NZ_UHIA01000003.1"/>
</dbReference>
<proteinExistence type="predicted"/>
<dbReference type="PANTHER" id="PTHR36985:SF1">
    <property type="entry name" value="TRANSLOCATION AND ASSEMBLY MODULE SUBUNIT TAMB"/>
    <property type="match status" value="1"/>
</dbReference>
<name>A0A380MKE2_9GAMM</name>
<evidence type="ECO:0000256" key="2">
    <source>
        <dbReference type="ARBA" id="ARBA00022692"/>
    </source>
</evidence>
<sequence length="1382" mass="149556">MRFLIKSLKWLFLTILLLALLSAVLAFYLLGTESGYRQVPKLLNQFTPFQLSYETLEGKLWGRQQWRNLHLTGPEGLDFRAEALIIDFAGNELFGKRLHLPLLQLSHSTLQLPQGDNSPSEEKNHASLERLPEIQLPLQIDIDALRLSELEIRQGQEEIITLHDVQGALHGQDSALELTLHSALSQGKTADTPAAFAATADVSGNLRLSGAYPLTLKGEAQLQLPEKAPQEFVLEIGGSLLQPALHLQAEGWLQASVEGAADIDLAAKTLTSELHWQDIALSEQGIEIPQGNIALSGAFEDLHLALDSQVRGEGMPDLKLSGNAHLSPQALRDVHLLVNTLGGSIDLQGFAEFGEGLNWQADLRVQNLDGRQYDAELDAALNAHIHTQGQQSAAAPLSAEFAIAQLNGHWQQYPIAGSGDVRIEGSDIHVRDLLLNLADNRVAVNGQANAQEIDLQAEIDAAALGRLLPNISGAVQGAVHVGGAAANPAIEADLQWKDLLIQDNKETLVQSSAGAVQAQGNMQDLHLTLQGKAQGRDFPALDVAGTAVLAQLQAVKDIDLVVNTMEGKVALTGEAAFAPEITWDVAATLEQLRPKYYLPDMQAQISAQLQATGGIDAQGNLHTQADVRDLSGTWQGQKLDGALTAQVQGSEVRLEHMDVQVGDNRISGQVQLQEQALQGDIELQALNLAQLHPQLHGVLRGSLNAGGSTQSPVVKANLKGEQLAFADNRVAAAEIVLDTGLQAGAAFNNQIVLSGIEAAGQKWSALRLDTQGTYQEHRLTLKSEGGEYNLNLQAAGGFSALDAWAGQVNQLEAQVQDLRWQLRRPTQIAVSPREVSVRDACLADQYSAFCLNLAHQEQTSINYAIDQIDPRSFAAFIPENVKLDTLLKGEGKLNINAQGVIRGQADLRLTPGSITAQVEGQPPIVLKLKEAVLNTQFNEQRSRSLLNIDFIDTGNVRADVSISNFQNPQLSGNLTMSIPDIGKFQHFIPQVSELKGRVQGDLQFSGPLSQPQASGELRLENGALQIPEYATDLKDIRLRLSARRDGNIAIDGNIGTPKGSLQADGLLRLQPLNLNLKLNGKDMLLANSKEMRLLVTPRFDIRIDPNSGVTIKGDVLIPEAEIAIPDTRSAVAVSEDVVIVNNQTKDDVPYVAPAGSPLQADIALRLGDKVFYKDPNMNIRLMGAIDVLVRPAQPIRGRGRIEVASGYYELYGQELNIQRGWVTFSDDISNPSIDIIAMRKVENVEAGARISGSVKRMRLDLTSDPAMPDSAVLSYLIFGRAPDSGTDSTALLQKAAVIGTKGLFPDDLAQKTGLDVFDLGVGGLKAGKYLMEDLYVGMKSDFFSGLTRFLARYRITDRLSVEASSSQLDGNAVDVIYEFETD</sequence>
<dbReference type="GO" id="GO:0009306">
    <property type="term" value="P:protein secretion"/>
    <property type="evidence" value="ECO:0007669"/>
    <property type="project" value="InterPro"/>
</dbReference>
<dbReference type="GO" id="GO:0097347">
    <property type="term" value="C:TAM protein secretion complex"/>
    <property type="evidence" value="ECO:0007669"/>
    <property type="project" value="TreeGrafter"/>
</dbReference>
<keyword evidence="3" id="KW-1133">Transmembrane helix</keyword>
<evidence type="ECO:0000313" key="7">
    <source>
        <dbReference type="Proteomes" id="UP000254575"/>
    </source>
</evidence>